<accession>A0A2G0CBJ2</accession>
<name>A0A2G0CBJ2_9BACT</name>
<keyword evidence="1" id="KW-0472">Membrane</keyword>
<feature type="transmembrane region" description="Helical" evidence="1">
    <location>
        <begin position="6"/>
        <end position="23"/>
    </location>
</feature>
<dbReference type="OrthoDB" id="1493951at2"/>
<organism evidence="2 3">
    <name type="scientific">Neolewinella marina</name>
    <dbReference type="NCBI Taxonomy" id="438751"/>
    <lineage>
        <taxon>Bacteria</taxon>
        <taxon>Pseudomonadati</taxon>
        <taxon>Bacteroidota</taxon>
        <taxon>Saprospiria</taxon>
        <taxon>Saprospirales</taxon>
        <taxon>Lewinellaceae</taxon>
        <taxon>Neolewinella</taxon>
    </lineage>
</organism>
<keyword evidence="3" id="KW-1185">Reference proteome</keyword>
<evidence type="ECO:0000256" key="1">
    <source>
        <dbReference type="SAM" id="Phobius"/>
    </source>
</evidence>
<keyword evidence="1" id="KW-1133">Transmembrane helix</keyword>
<gene>
    <name evidence="2" type="ORF">CGL56_16090</name>
</gene>
<protein>
    <submittedName>
        <fullName evidence="2">Uncharacterized protein</fullName>
    </submittedName>
</protein>
<dbReference type="AlphaFoldDB" id="A0A2G0CBJ2"/>
<sequence>MFIVLISIVIALFVAMLFVNLYFRAKVLRAYRELVQTNVDFTAAQILSQRRMEEEVVTAYPVHATAIRDFGNYLRRSIRMASVLLVLITLFGGILMYYRS</sequence>
<evidence type="ECO:0000313" key="3">
    <source>
        <dbReference type="Proteomes" id="UP000226437"/>
    </source>
</evidence>
<feature type="transmembrane region" description="Helical" evidence="1">
    <location>
        <begin position="78"/>
        <end position="98"/>
    </location>
</feature>
<evidence type="ECO:0000313" key="2">
    <source>
        <dbReference type="EMBL" id="PHK97325.1"/>
    </source>
</evidence>
<dbReference type="EMBL" id="PDLO01000009">
    <property type="protein sequence ID" value="PHK97325.1"/>
    <property type="molecule type" value="Genomic_DNA"/>
</dbReference>
<comment type="caution">
    <text evidence="2">The sequence shown here is derived from an EMBL/GenBank/DDBJ whole genome shotgun (WGS) entry which is preliminary data.</text>
</comment>
<keyword evidence="1" id="KW-0812">Transmembrane</keyword>
<dbReference type="Proteomes" id="UP000226437">
    <property type="component" value="Unassembled WGS sequence"/>
</dbReference>
<reference evidence="2 3" key="1">
    <citation type="submission" date="2017-10" db="EMBL/GenBank/DDBJ databases">
        <title>The draft genome sequence of Lewinella marina KCTC 32374.</title>
        <authorList>
            <person name="Wang K."/>
        </authorList>
    </citation>
    <scope>NUCLEOTIDE SEQUENCE [LARGE SCALE GENOMIC DNA]</scope>
    <source>
        <strain evidence="2 3">MKG-38</strain>
    </source>
</reference>
<proteinExistence type="predicted"/>